<evidence type="ECO:0000256" key="1">
    <source>
        <dbReference type="SAM" id="Phobius"/>
    </source>
</evidence>
<evidence type="ECO:0000313" key="3">
    <source>
        <dbReference type="Proteomes" id="UP000199416"/>
    </source>
</evidence>
<feature type="transmembrane region" description="Helical" evidence="1">
    <location>
        <begin position="65"/>
        <end position="82"/>
    </location>
</feature>
<dbReference type="Proteomes" id="UP000199416">
    <property type="component" value="Unassembled WGS sequence"/>
</dbReference>
<dbReference type="OrthoDB" id="4350047at2"/>
<reference evidence="3" key="1">
    <citation type="submission" date="2016-10" db="EMBL/GenBank/DDBJ databases">
        <authorList>
            <person name="Varghese N."/>
            <person name="Submissions S."/>
        </authorList>
    </citation>
    <scope>NUCLEOTIDE SEQUENCE [LARGE SCALE GENOMIC DNA]</scope>
    <source>
        <strain evidence="3">DSM 45421</strain>
    </source>
</reference>
<sequence length="287" mass="31375">MPEPPDRNTLVRALAGVLANVAVLTALLVYFGWVRIAEQSRWLGVDESLFRVSTREYLLRSVRPVLILLIAVAGVALAWVALDHWIGRRVTARGPHDRVVRWTVRGLLSAVVLVPGAIRLARPLWPAATYVAFPLGVAVALLLVLYVLWLRQTTSGGAALPASRDVVVRAAAALVVGICLFTAAANYATVEGRRLAQGFLVALPHQPQVLVYSAQHLHIDAPGAREEALPPEQSAYLYRYVGLRLLEYTNDTWFLVSDDWSPAYGVVVVLPDDAIRVELVREAAGGR</sequence>
<feature type="transmembrane region" description="Helical" evidence="1">
    <location>
        <begin position="12"/>
        <end position="33"/>
    </location>
</feature>
<feature type="transmembrane region" description="Helical" evidence="1">
    <location>
        <begin position="128"/>
        <end position="150"/>
    </location>
</feature>
<dbReference type="STRING" id="1190417.SAMN05660690_4536"/>
<dbReference type="EMBL" id="FMZF01000009">
    <property type="protein sequence ID" value="SDD55404.1"/>
    <property type="molecule type" value="Genomic_DNA"/>
</dbReference>
<proteinExistence type="predicted"/>
<feature type="transmembrane region" description="Helical" evidence="1">
    <location>
        <begin position="170"/>
        <end position="190"/>
    </location>
</feature>
<dbReference type="RefSeq" id="WP_091369299.1">
    <property type="nucleotide sequence ID" value="NZ_FMZF01000009.1"/>
</dbReference>
<protein>
    <submittedName>
        <fullName evidence="2">Uncharacterized protein</fullName>
    </submittedName>
</protein>
<keyword evidence="3" id="KW-1185">Reference proteome</keyword>
<keyword evidence="1" id="KW-1133">Transmembrane helix</keyword>
<feature type="transmembrane region" description="Helical" evidence="1">
    <location>
        <begin position="102"/>
        <end position="121"/>
    </location>
</feature>
<accession>A0A1G6VPF3</accession>
<keyword evidence="1" id="KW-0812">Transmembrane</keyword>
<organism evidence="2 3">
    <name type="scientific">Geodermatophilus telluris</name>
    <dbReference type="NCBI Taxonomy" id="1190417"/>
    <lineage>
        <taxon>Bacteria</taxon>
        <taxon>Bacillati</taxon>
        <taxon>Actinomycetota</taxon>
        <taxon>Actinomycetes</taxon>
        <taxon>Geodermatophilales</taxon>
        <taxon>Geodermatophilaceae</taxon>
        <taxon>Geodermatophilus</taxon>
    </lineage>
</organism>
<evidence type="ECO:0000313" key="2">
    <source>
        <dbReference type="EMBL" id="SDD55404.1"/>
    </source>
</evidence>
<dbReference type="AlphaFoldDB" id="A0A1G6VPF3"/>
<keyword evidence="1" id="KW-0472">Membrane</keyword>
<name>A0A1G6VPF3_9ACTN</name>
<gene>
    <name evidence="2" type="ORF">SAMN05660690_4536</name>
</gene>